<dbReference type="RefSeq" id="WP_066546061.1">
    <property type="nucleotide sequence ID" value="NZ_MASJ01000023.1"/>
</dbReference>
<keyword evidence="2" id="KW-1185">Reference proteome</keyword>
<dbReference type="AlphaFoldDB" id="A0A1C0YC23"/>
<dbReference type="Proteomes" id="UP000093199">
    <property type="component" value="Unassembled WGS sequence"/>
</dbReference>
<evidence type="ECO:0000313" key="1">
    <source>
        <dbReference type="EMBL" id="OCS84722.1"/>
    </source>
</evidence>
<comment type="caution">
    <text evidence="1">The sequence shown here is derived from an EMBL/GenBank/DDBJ whole genome shotgun (WGS) entry which is preliminary data.</text>
</comment>
<dbReference type="EMBL" id="MASJ01000023">
    <property type="protein sequence ID" value="OCS84722.1"/>
    <property type="molecule type" value="Genomic_DNA"/>
</dbReference>
<protein>
    <submittedName>
        <fullName evidence="1">Uncharacterized protein</fullName>
    </submittedName>
</protein>
<reference evidence="1 2" key="1">
    <citation type="submission" date="2016-07" db="EMBL/GenBank/DDBJ databases">
        <title>Caryophanon tenue genome sequencing.</title>
        <authorList>
            <person name="Verma A."/>
            <person name="Pal Y."/>
            <person name="Krishnamurthi S."/>
        </authorList>
    </citation>
    <scope>NUCLEOTIDE SEQUENCE [LARGE SCALE GENOMIC DNA]</scope>
    <source>
        <strain evidence="1 2">DSM 14152</strain>
    </source>
</reference>
<sequence length="70" mass="8343">MTVTDVQLAELFMVYWKRKKAYEELQSSSLTNVNAYLTCKRNLQLVKLEMERRGLTKKEMKVLYKQHISS</sequence>
<accession>A0A1C0YC23</accession>
<gene>
    <name evidence="1" type="ORF">A6M13_03860</name>
</gene>
<dbReference type="OrthoDB" id="2739877at2"/>
<name>A0A1C0YC23_9BACL</name>
<evidence type="ECO:0000313" key="2">
    <source>
        <dbReference type="Proteomes" id="UP000093199"/>
    </source>
</evidence>
<organism evidence="1 2">
    <name type="scientific">Caryophanon tenue</name>
    <dbReference type="NCBI Taxonomy" id="33978"/>
    <lineage>
        <taxon>Bacteria</taxon>
        <taxon>Bacillati</taxon>
        <taxon>Bacillota</taxon>
        <taxon>Bacilli</taxon>
        <taxon>Bacillales</taxon>
        <taxon>Caryophanaceae</taxon>
        <taxon>Caryophanon</taxon>
    </lineage>
</organism>
<proteinExistence type="predicted"/>